<name>A0A4Z0LCD1_9FLAO</name>
<dbReference type="InterPro" id="IPR011075">
    <property type="entry name" value="TetR_C"/>
</dbReference>
<feature type="domain" description="HTH tetR-type" evidence="5">
    <location>
        <begin position="5"/>
        <end position="65"/>
    </location>
</feature>
<comment type="caution">
    <text evidence="6">The sequence shown here is derived from an EMBL/GenBank/DDBJ whole genome shotgun (WGS) entry which is preliminary data.</text>
</comment>
<gene>
    <name evidence="6" type="ORF">E4635_00955</name>
</gene>
<dbReference type="OrthoDB" id="9798857at2"/>
<sequence length="194" mass="21647">MSKSERTRQFIIEKTAPIFNTKGYAGTSINDITEATKLTKGSVYGNFKNKDEVAVAAFQYNLSKVRKLIADEIAQKESYRDKLKCIPKLYLDFLTDKFPVGGCPIMNTATEADDTHPELRKHAKDAILAWNENLAALINKGKEAHEFKPETNAAEKALLIITLIEGTVMLVKLTGLTSYLKTSMNSIMELIDDL</sequence>
<dbReference type="Pfam" id="PF16925">
    <property type="entry name" value="TetR_C_13"/>
    <property type="match status" value="1"/>
</dbReference>
<evidence type="ECO:0000259" key="5">
    <source>
        <dbReference type="PROSITE" id="PS50977"/>
    </source>
</evidence>
<dbReference type="Pfam" id="PF00440">
    <property type="entry name" value="TetR_N"/>
    <property type="match status" value="1"/>
</dbReference>
<dbReference type="Gene3D" id="1.10.357.10">
    <property type="entry name" value="Tetracycline Repressor, domain 2"/>
    <property type="match status" value="1"/>
</dbReference>
<keyword evidence="1" id="KW-0805">Transcription regulation</keyword>
<evidence type="ECO:0000256" key="1">
    <source>
        <dbReference type="ARBA" id="ARBA00023015"/>
    </source>
</evidence>
<evidence type="ECO:0000313" key="7">
    <source>
        <dbReference type="Proteomes" id="UP000297407"/>
    </source>
</evidence>
<keyword evidence="3" id="KW-0804">Transcription</keyword>
<evidence type="ECO:0000256" key="3">
    <source>
        <dbReference type="ARBA" id="ARBA00023163"/>
    </source>
</evidence>
<dbReference type="PROSITE" id="PS50977">
    <property type="entry name" value="HTH_TETR_2"/>
    <property type="match status" value="1"/>
</dbReference>
<evidence type="ECO:0000313" key="6">
    <source>
        <dbReference type="EMBL" id="TGD59534.1"/>
    </source>
</evidence>
<dbReference type="Proteomes" id="UP000297407">
    <property type="component" value="Unassembled WGS sequence"/>
</dbReference>
<feature type="DNA-binding region" description="H-T-H motif" evidence="4">
    <location>
        <begin position="28"/>
        <end position="47"/>
    </location>
</feature>
<dbReference type="InterPro" id="IPR009057">
    <property type="entry name" value="Homeodomain-like_sf"/>
</dbReference>
<dbReference type="GO" id="GO:0003677">
    <property type="term" value="F:DNA binding"/>
    <property type="evidence" value="ECO:0007669"/>
    <property type="project" value="UniProtKB-UniRule"/>
</dbReference>
<protein>
    <submittedName>
        <fullName evidence="6">TetR/AcrR family transcriptional regulator</fullName>
    </submittedName>
</protein>
<dbReference type="EMBL" id="SRLH01000001">
    <property type="protein sequence ID" value="TGD59534.1"/>
    <property type="molecule type" value="Genomic_DNA"/>
</dbReference>
<dbReference type="InterPro" id="IPR001647">
    <property type="entry name" value="HTH_TetR"/>
</dbReference>
<evidence type="ECO:0000256" key="2">
    <source>
        <dbReference type="ARBA" id="ARBA00023125"/>
    </source>
</evidence>
<dbReference type="PRINTS" id="PR00455">
    <property type="entry name" value="HTHTETR"/>
</dbReference>
<organism evidence="6 7">
    <name type="scientific">Flavobacterium humi</name>
    <dbReference type="NCBI Taxonomy" id="2562683"/>
    <lineage>
        <taxon>Bacteria</taxon>
        <taxon>Pseudomonadati</taxon>
        <taxon>Bacteroidota</taxon>
        <taxon>Flavobacteriia</taxon>
        <taxon>Flavobacteriales</taxon>
        <taxon>Flavobacteriaceae</taxon>
        <taxon>Flavobacterium</taxon>
    </lineage>
</organism>
<dbReference type="PANTHER" id="PTHR47506">
    <property type="entry name" value="TRANSCRIPTIONAL REGULATORY PROTEIN"/>
    <property type="match status" value="1"/>
</dbReference>
<dbReference type="SUPFAM" id="SSF46689">
    <property type="entry name" value="Homeodomain-like"/>
    <property type="match status" value="1"/>
</dbReference>
<proteinExistence type="predicted"/>
<dbReference type="RefSeq" id="WP_135524741.1">
    <property type="nucleotide sequence ID" value="NZ_SRLH01000001.1"/>
</dbReference>
<keyword evidence="7" id="KW-1185">Reference proteome</keyword>
<keyword evidence="2 4" id="KW-0238">DNA-binding</keyword>
<reference evidence="6 7" key="1">
    <citation type="submission" date="2019-04" db="EMBL/GenBank/DDBJ databases">
        <title>Flavobacterium sp. strain DS2-A Genome sequencing and assembly.</title>
        <authorList>
            <person name="Kim I."/>
        </authorList>
    </citation>
    <scope>NUCLEOTIDE SEQUENCE [LARGE SCALE GENOMIC DNA]</scope>
    <source>
        <strain evidence="6 7">DS2-A</strain>
    </source>
</reference>
<dbReference type="PANTHER" id="PTHR47506:SF3">
    <property type="entry name" value="HTH-TYPE TRANSCRIPTIONAL REGULATOR LMRA"/>
    <property type="match status" value="1"/>
</dbReference>
<dbReference type="InterPro" id="IPR036271">
    <property type="entry name" value="Tet_transcr_reg_TetR-rel_C_sf"/>
</dbReference>
<evidence type="ECO:0000256" key="4">
    <source>
        <dbReference type="PROSITE-ProRule" id="PRU00335"/>
    </source>
</evidence>
<accession>A0A4Z0LCD1</accession>
<dbReference type="SUPFAM" id="SSF48498">
    <property type="entry name" value="Tetracyclin repressor-like, C-terminal domain"/>
    <property type="match status" value="1"/>
</dbReference>
<dbReference type="AlphaFoldDB" id="A0A4Z0LCD1"/>